<keyword evidence="5" id="KW-1185">Reference proteome</keyword>
<sequence length="109" mass="11136">MSRTAFRVAAATVASGALASAALMAGMGTAQAGVIGYSVVPEAWGYTVTVTTGVPPNPAACQIRVGPLSAPVPVNVPTRYPALPMIPINVELYCDGTYVADNVVTPRFV</sequence>
<dbReference type="Proteomes" id="UP000468928">
    <property type="component" value="Unassembled WGS sequence"/>
</dbReference>
<proteinExistence type="predicted"/>
<accession>A0A6P1D9G5</accession>
<reference evidence="4 5" key="1">
    <citation type="submission" date="2020-01" db="EMBL/GenBank/DDBJ databases">
        <title>Genetics and antimicrobial susceptibilities of Nocardia species isolated from the soil; a comparison with species isolated from humans.</title>
        <authorList>
            <person name="Carrasco G."/>
            <person name="Monzon S."/>
            <person name="Sansegundo M."/>
            <person name="Garcia E."/>
            <person name="Garrido N."/>
            <person name="Medina M.J."/>
            <person name="Villalon P."/>
            <person name="Ramirez-Arocha A.C."/>
            <person name="Jimenez P."/>
            <person name="Cuesta I."/>
            <person name="Valdezate S."/>
        </authorList>
    </citation>
    <scope>NUCLEOTIDE SEQUENCE [LARGE SCALE GENOMIC DNA]</scope>
    <source>
        <strain evidence="2 4">CNM20110639</strain>
        <strain evidence="3 5">CNM20110649</strain>
    </source>
</reference>
<feature type="signal peptide" evidence="1">
    <location>
        <begin position="1"/>
        <end position="32"/>
    </location>
</feature>
<gene>
    <name evidence="2" type="ORF">GV789_20170</name>
    <name evidence="3" type="ORF">GV794_09350</name>
</gene>
<evidence type="ECO:0000256" key="1">
    <source>
        <dbReference type="SAM" id="SignalP"/>
    </source>
</evidence>
<evidence type="ECO:0000313" key="2">
    <source>
        <dbReference type="EMBL" id="NEW46748.1"/>
    </source>
</evidence>
<protein>
    <submittedName>
        <fullName evidence="2">Uncharacterized protein</fullName>
    </submittedName>
</protein>
<dbReference type="RefSeq" id="WP_163825415.1">
    <property type="nucleotide sequence ID" value="NZ_JAAGUX010000011.1"/>
</dbReference>
<dbReference type="Proteomes" id="UP000470876">
    <property type="component" value="Unassembled WGS sequence"/>
</dbReference>
<feature type="chain" id="PRO_5027000501" evidence="1">
    <location>
        <begin position="33"/>
        <end position="109"/>
    </location>
</feature>
<name>A0A6P1D9G5_9NOCA</name>
<dbReference type="EMBL" id="JAAGUX010000011">
    <property type="protein sequence ID" value="NEW55858.1"/>
    <property type="molecule type" value="Genomic_DNA"/>
</dbReference>
<comment type="caution">
    <text evidence="2">The sequence shown here is derived from an EMBL/GenBank/DDBJ whole genome shotgun (WGS) entry which is preliminary data.</text>
</comment>
<dbReference type="AlphaFoldDB" id="A0A6P1D9G5"/>
<evidence type="ECO:0000313" key="3">
    <source>
        <dbReference type="EMBL" id="NEW55858.1"/>
    </source>
</evidence>
<dbReference type="EMBL" id="JAAGUZ010000059">
    <property type="protein sequence ID" value="NEW46748.1"/>
    <property type="molecule type" value="Genomic_DNA"/>
</dbReference>
<keyword evidence="1" id="KW-0732">Signal</keyword>
<evidence type="ECO:0000313" key="5">
    <source>
        <dbReference type="Proteomes" id="UP000470876"/>
    </source>
</evidence>
<evidence type="ECO:0000313" key="4">
    <source>
        <dbReference type="Proteomes" id="UP000468928"/>
    </source>
</evidence>
<organism evidence="2 4">
    <name type="scientific">Nocardia cyriacigeorgica</name>
    <dbReference type="NCBI Taxonomy" id="135487"/>
    <lineage>
        <taxon>Bacteria</taxon>
        <taxon>Bacillati</taxon>
        <taxon>Actinomycetota</taxon>
        <taxon>Actinomycetes</taxon>
        <taxon>Mycobacteriales</taxon>
        <taxon>Nocardiaceae</taxon>
        <taxon>Nocardia</taxon>
    </lineage>
</organism>